<dbReference type="PIRSF" id="PIRSF000077">
    <property type="entry name" value="Thioredoxin"/>
    <property type="match status" value="1"/>
</dbReference>
<dbReference type="PRINTS" id="PR00421">
    <property type="entry name" value="THIOREDOXIN"/>
</dbReference>
<evidence type="ECO:0000256" key="2">
    <source>
        <dbReference type="ARBA" id="ARBA00022448"/>
    </source>
</evidence>
<dbReference type="PROSITE" id="PS51352">
    <property type="entry name" value="THIOREDOXIN_2"/>
    <property type="match status" value="1"/>
</dbReference>
<dbReference type="PANTHER" id="PTHR45663">
    <property type="entry name" value="GEO12009P1"/>
    <property type="match status" value="1"/>
</dbReference>
<keyword evidence="10" id="KW-1185">Reference proteome</keyword>
<dbReference type="CDD" id="cd02947">
    <property type="entry name" value="TRX_family"/>
    <property type="match status" value="1"/>
</dbReference>
<dbReference type="Pfam" id="PF00085">
    <property type="entry name" value="Thioredoxin"/>
    <property type="match status" value="1"/>
</dbReference>
<dbReference type="SUPFAM" id="SSF52833">
    <property type="entry name" value="Thioredoxin-like"/>
    <property type="match status" value="1"/>
</dbReference>
<comment type="similarity">
    <text evidence="1 7">Belongs to the thioredoxin family.</text>
</comment>
<evidence type="ECO:0000256" key="7">
    <source>
        <dbReference type="PIRNR" id="PIRNR000077"/>
    </source>
</evidence>
<dbReference type="RefSeq" id="WP_211648299.1">
    <property type="nucleotide sequence ID" value="NZ_JAFEVO010000001.1"/>
</dbReference>
<evidence type="ECO:0000256" key="5">
    <source>
        <dbReference type="ARBA" id="ARBA00023284"/>
    </source>
</evidence>
<dbReference type="InterPro" id="IPR005746">
    <property type="entry name" value="Thioredoxin"/>
</dbReference>
<comment type="caution">
    <text evidence="9">The sequence shown here is derived from an EMBL/GenBank/DDBJ whole genome shotgun (WGS) entry which is preliminary data.</text>
</comment>
<evidence type="ECO:0000256" key="1">
    <source>
        <dbReference type="ARBA" id="ARBA00008987"/>
    </source>
</evidence>
<name>A0ABS5M2I4_9MICO</name>
<dbReference type="InterPro" id="IPR017937">
    <property type="entry name" value="Thioredoxin_CS"/>
</dbReference>
<proteinExistence type="inferred from homology"/>
<evidence type="ECO:0000256" key="4">
    <source>
        <dbReference type="ARBA" id="ARBA00023157"/>
    </source>
</evidence>
<gene>
    <name evidence="9" type="primary">trxA</name>
    <name evidence="9" type="ORF">JSQ98_02945</name>
</gene>
<keyword evidence="4" id="KW-1015">Disulfide bond</keyword>
<dbReference type="EMBL" id="JAFEVO010000001">
    <property type="protein sequence ID" value="MBS3181166.1"/>
    <property type="molecule type" value="Genomic_DNA"/>
</dbReference>
<feature type="domain" description="Thioredoxin" evidence="8">
    <location>
        <begin position="1"/>
        <end position="108"/>
    </location>
</feature>
<dbReference type="Gene3D" id="3.40.30.10">
    <property type="entry name" value="Glutaredoxin"/>
    <property type="match status" value="1"/>
</dbReference>
<protein>
    <recommendedName>
        <fullName evidence="6 7">Thioredoxin</fullName>
    </recommendedName>
</protein>
<evidence type="ECO:0000256" key="6">
    <source>
        <dbReference type="NCBIfam" id="TIGR01068"/>
    </source>
</evidence>
<dbReference type="Proteomes" id="UP000811492">
    <property type="component" value="Unassembled WGS sequence"/>
</dbReference>
<dbReference type="NCBIfam" id="TIGR01068">
    <property type="entry name" value="thioredoxin"/>
    <property type="match status" value="1"/>
</dbReference>
<evidence type="ECO:0000259" key="8">
    <source>
        <dbReference type="PROSITE" id="PS51352"/>
    </source>
</evidence>
<keyword evidence="5" id="KW-0676">Redox-active center</keyword>
<dbReference type="PROSITE" id="PS00194">
    <property type="entry name" value="THIOREDOXIN_1"/>
    <property type="match status" value="1"/>
</dbReference>
<evidence type="ECO:0000313" key="9">
    <source>
        <dbReference type="EMBL" id="MBS3181166.1"/>
    </source>
</evidence>
<evidence type="ECO:0000256" key="3">
    <source>
        <dbReference type="ARBA" id="ARBA00022982"/>
    </source>
</evidence>
<keyword evidence="3" id="KW-0249">Electron transport</keyword>
<evidence type="ECO:0000313" key="10">
    <source>
        <dbReference type="Proteomes" id="UP000811492"/>
    </source>
</evidence>
<keyword evidence="2" id="KW-0813">Transport</keyword>
<dbReference type="InterPro" id="IPR036249">
    <property type="entry name" value="Thioredoxin-like_sf"/>
</dbReference>
<reference evidence="9 10" key="1">
    <citation type="submission" date="2021-02" db="EMBL/GenBank/DDBJ databases">
        <title>Draft genome and description of Leucobacter sp nov strain Marseille-Q4368.</title>
        <authorList>
            <person name="Boxberger M."/>
            <person name="La Scola B."/>
        </authorList>
    </citation>
    <scope>NUCLEOTIDE SEQUENCE [LARGE SCALE GENOMIC DNA]</scope>
    <source>
        <strain evidence="9 10">Marseille-Q4368</strain>
    </source>
</reference>
<sequence length="108" mass="11518">MNTVTPVADATFQSEVIESELPVVVDIWAAWCGPCKAIAPILDQLAEEYAGRVKIVKIDADQNPEAVTAAGVTSIPTLGFYRAGERVDVLIGAHPKPVYAAKIEELLA</sequence>
<dbReference type="InterPro" id="IPR013766">
    <property type="entry name" value="Thioredoxin_domain"/>
</dbReference>
<accession>A0ABS5M2I4</accession>
<organism evidence="9 10">
    <name type="scientific">Leucobacter manosquensis</name>
    <dbReference type="NCBI Taxonomy" id="2810611"/>
    <lineage>
        <taxon>Bacteria</taxon>
        <taxon>Bacillati</taxon>
        <taxon>Actinomycetota</taxon>
        <taxon>Actinomycetes</taxon>
        <taxon>Micrococcales</taxon>
        <taxon>Microbacteriaceae</taxon>
        <taxon>Leucobacter</taxon>
    </lineage>
</organism>
<dbReference type="PANTHER" id="PTHR45663:SF11">
    <property type="entry name" value="GEO12009P1"/>
    <property type="match status" value="1"/>
</dbReference>